<dbReference type="PANTHER" id="PTHR44103:SF1">
    <property type="entry name" value="PROPROTEIN CONVERTASE P"/>
    <property type="match status" value="1"/>
</dbReference>
<sequence>MSDHSLIRRAWLAVAFGAIALVWAVPEPAQAYVEVPITLGDIIRQSTNVCTMQVSKVDREKNLIIYTKVQDIKGKHPQTEIKHNIGRGGLRPGEWEEIMKWAEVGKTAVFFHNGGASETYFGTSWYQAYPQGEWWGMSHGEPFLLRSYSGKVDKLGGFVAEIIDNKEVVVPCMVDGDKEAIHKKTARVQRMKASLKLMDYNPKRDFVGWGGEDIRRLQGMPGFDRYAALAKLDAEAQSVTAVDFDNDGKPDICLCGANKVVLLQNGGDSFVEVALPGLTGGARSAVWADCTGDGLPDLLLATPTGPRLFVNLGKGLFRDETKRLPKEVAYNLTAAAWGDFNGDGKPDIVLANGFHGLRVYANAKPVAPKVVLPKFGAWHAIGIFRAANPADNFKTAFPVETEKFTPEKEYKGKRDMPTKWAKKEFKAEPTPLPEMGANCATYVHGELEMSAAAEVPVTIGTGGNTITVWVNGEKVHSDDKAKPEPTALSLKLKQGKNTLVVKMCNVDQPQAFSIAVGLGDSGPPGPWFEDVSAAWGFGPDGLAANEKGDTLAVADFNGDGKPDILYGAGAGILFINTNGKFVPKTDSGISYKPGKIGPAICDFDGDGYLDLFIPQLDGKCKLFRNDGTGKFTDATANTGALASGVPNAVSAAWGDFDNDGKPDLLVCCLRGSNRYFKNDGGGKFTEKTADIGLTQKVFNSQAAAFVDLNGDGQLDLVLNNEGQESNVLFGAFTPGGAKTPVVVALNGCSALNGGKVVVKDAAGQRVACCAVSGGDGRGGQCGLAPRFALAPGAYKFEMTGSDGKTTAKDVTVTATPMQVKAN</sequence>
<keyword evidence="1" id="KW-0732">Signal</keyword>
<accession>A0ABS5BZH8</accession>
<evidence type="ECO:0000256" key="1">
    <source>
        <dbReference type="ARBA" id="ARBA00022729"/>
    </source>
</evidence>
<comment type="caution">
    <text evidence="2">The sequence shown here is derived from an EMBL/GenBank/DDBJ whole genome shotgun (WGS) entry which is preliminary data.</text>
</comment>
<evidence type="ECO:0000313" key="3">
    <source>
        <dbReference type="Proteomes" id="UP000676565"/>
    </source>
</evidence>
<dbReference type="Gene3D" id="2.60.120.260">
    <property type="entry name" value="Galactose-binding domain-like"/>
    <property type="match status" value="1"/>
</dbReference>
<dbReference type="RefSeq" id="WP_210659681.1">
    <property type="nucleotide sequence ID" value="NZ_JAGKQQ010000001.1"/>
</dbReference>
<dbReference type="EMBL" id="JAGKQQ010000001">
    <property type="protein sequence ID" value="MBP3959139.1"/>
    <property type="molecule type" value="Genomic_DNA"/>
</dbReference>
<keyword evidence="3" id="KW-1185">Reference proteome</keyword>
<gene>
    <name evidence="2" type="ORF">J8F10_28170</name>
</gene>
<dbReference type="Pfam" id="PF13517">
    <property type="entry name" value="FG-GAP_3"/>
    <property type="match status" value="2"/>
</dbReference>
<reference evidence="2 3" key="1">
    <citation type="submission" date="2021-04" db="EMBL/GenBank/DDBJ databases">
        <authorList>
            <person name="Ivanova A."/>
        </authorList>
    </citation>
    <scope>NUCLEOTIDE SEQUENCE [LARGE SCALE GENOMIC DNA]</scope>
    <source>
        <strain evidence="2 3">G18</strain>
    </source>
</reference>
<dbReference type="InterPro" id="IPR028994">
    <property type="entry name" value="Integrin_alpha_N"/>
</dbReference>
<dbReference type="Gene3D" id="2.130.10.130">
    <property type="entry name" value="Integrin alpha, N-terminal"/>
    <property type="match status" value="2"/>
</dbReference>
<dbReference type="SUPFAM" id="SSF69318">
    <property type="entry name" value="Integrin alpha N-terminal domain"/>
    <property type="match status" value="2"/>
</dbReference>
<dbReference type="InterPro" id="IPR013517">
    <property type="entry name" value="FG-GAP"/>
</dbReference>
<protein>
    <submittedName>
        <fullName evidence="2">VCBS repeat-containing protein</fullName>
    </submittedName>
</protein>
<organism evidence="2 3">
    <name type="scientific">Gemmata palustris</name>
    <dbReference type="NCBI Taxonomy" id="2822762"/>
    <lineage>
        <taxon>Bacteria</taxon>
        <taxon>Pseudomonadati</taxon>
        <taxon>Planctomycetota</taxon>
        <taxon>Planctomycetia</taxon>
        <taxon>Gemmatales</taxon>
        <taxon>Gemmataceae</taxon>
        <taxon>Gemmata</taxon>
    </lineage>
</organism>
<dbReference type="Pfam" id="PF01839">
    <property type="entry name" value="FG-GAP"/>
    <property type="match status" value="1"/>
</dbReference>
<proteinExistence type="predicted"/>
<dbReference type="PANTHER" id="PTHR44103">
    <property type="entry name" value="PROPROTEIN CONVERTASE P"/>
    <property type="match status" value="1"/>
</dbReference>
<name>A0ABS5BZH8_9BACT</name>
<dbReference type="Proteomes" id="UP000676565">
    <property type="component" value="Unassembled WGS sequence"/>
</dbReference>
<evidence type="ECO:0000313" key="2">
    <source>
        <dbReference type="EMBL" id="MBP3959139.1"/>
    </source>
</evidence>